<accession>A6J5J6</accession>
<evidence type="ECO:0000313" key="2">
    <source>
        <dbReference type="EMBL" id="EDM00943.1"/>
    </source>
</evidence>
<name>A6J5J6_RAT</name>
<protein>
    <submittedName>
        <fullName evidence="2">RCG62740</fullName>
    </submittedName>
</protein>
<dbReference type="EMBL" id="CH473976">
    <property type="protein sequence ID" value="EDM00943.1"/>
    <property type="molecule type" value="Genomic_DNA"/>
</dbReference>
<dbReference type="AlphaFoldDB" id="A6J5J6"/>
<sequence>METAGSKQPAERRPGPSDASCRPRSAQPRPPAAPVPTGSALRREVSPAEANCLELMYSSHHPAVTWQPHTRKPAE</sequence>
<feature type="region of interest" description="Disordered" evidence="1">
    <location>
        <begin position="1"/>
        <end position="46"/>
    </location>
</feature>
<dbReference type="Proteomes" id="UP000234681">
    <property type="component" value="Chromosome 2"/>
</dbReference>
<proteinExistence type="predicted"/>
<gene>
    <name evidence="2" type="ORF">rCG_62740</name>
</gene>
<evidence type="ECO:0000313" key="3">
    <source>
        <dbReference type="Proteomes" id="UP000234681"/>
    </source>
</evidence>
<organism evidence="2 3">
    <name type="scientific">Rattus norvegicus</name>
    <name type="common">Rat</name>
    <dbReference type="NCBI Taxonomy" id="10116"/>
    <lineage>
        <taxon>Eukaryota</taxon>
        <taxon>Metazoa</taxon>
        <taxon>Chordata</taxon>
        <taxon>Craniata</taxon>
        <taxon>Vertebrata</taxon>
        <taxon>Euteleostomi</taxon>
        <taxon>Mammalia</taxon>
        <taxon>Eutheria</taxon>
        <taxon>Euarchontoglires</taxon>
        <taxon>Glires</taxon>
        <taxon>Rodentia</taxon>
        <taxon>Myomorpha</taxon>
        <taxon>Muroidea</taxon>
        <taxon>Muridae</taxon>
        <taxon>Murinae</taxon>
        <taxon>Rattus</taxon>
    </lineage>
</organism>
<reference evidence="2 3" key="1">
    <citation type="submission" date="2005-09" db="EMBL/GenBank/DDBJ databases">
        <authorList>
            <person name="Mural R.J."/>
            <person name="Li P.W."/>
            <person name="Adams M.D."/>
            <person name="Amanatides P.G."/>
            <person name="Baden-Tillson H."/>
            <person name="Barnstead M."/>
            <person name="Chin S.H."/>
            <person name="Dew I."/>
            <person name="Evans C.A."/>
            <person name="Ferriera S."/>
            <person name="Flanigan M."/>
            <person name="Fosler C."/>
            <person name="Glodek A."/>
            <person name="Gu Z."/>
            <person name="Holt R.A."/>
            <person name="Jennings D."/>
            <person name="Kraft C.L."/>
            <person name="Lu F."/>
            <person name="Nguyen T."/>
            <person name="Nusskern D.R."/>
            <person name="Pfannkoch C.M."/>
            <person name="Sitter C."/>
            <person name="Sutton G.G."/>
            <person name="Venter J.C."/>
            <person name="Wang Z."/>
            <person name="Woodage T."/>
            <person name="Zheng X.H."/>
            <person name="Zhong F."/>
        </authorList>
    </citation>
    <scope>NUCLEOTIDE SEQUENCE [LARGE SCALE GENOMIC DNA]</scope>
    <source>
        <strain>BN</strain>
        <strain evidence="3">Sprague-Dawley</strain>
    </source>
</reference>
<evidence type="ECO:0000256" key="1">
    <source>
        <dbReference type="SAM" id="MobiDB-lite"/>
    </source>
</evidence>